<proteinExistence type="predicted"/>
<dbReference type="InterPro" id="IPR036291">
    <property type="entry name" value="NAD(P)-bd_dom_sf"/>
</dbReference>
<gene>
    <name evidence="2" type="ORF">FQ154_16680</name>
</gene>
<dbReference type="EMBL" id="VOBL01000021">
    <property type="protein sequence ID" value="KAA0974078.1"/>
    <property type="molecule type" value="Genomic_DNA"/>
</dbReference>
<dbReference type="Proteomes" id="UP000323856">
    <property type="component" value="Unassembled WGS sequence"/>
</dbReference>
<dbReference type="Gene3D" id="3.40.50.720">
    <property type="entry name" value="NAD(P)-binding Rossmann-like Domain"/>
    <property type="match status" value="1"/>
</dbReference>
<dbReference type="InterPro" id="IPR020843">
    <property type="entry name" value="ER"/>
</dbReference>
<dbReference type="AlphaFoldDB" id="A0A5B0E5S5"/>
<protein>
    <submittedName>
        <fullName evidence="2">NADP-dependent oxidoreductase</fullName>
    </submittedName>
</protein>
<dbReference type="Gene3D" id="3.90.180.10">
    <property type="entry name" value="Medium-chain alcohol dehydrogenases, catalytic domain"/>
    <property type="match status" value="1"/>
</dbReference>
<dbReference type="InterPro" id="IPR050700">
    <property type="entry name" value="YIM1/Zinc_Alcohol_DH_Fams"/>
</dbReference>
<evidence type="ECO:0000313" key="3">
    <source>
        <dbReference type="Proteomes" id="UP000323856"/>
    </source>
</evidence>
<evidence type="ECO:0000259" key="1">
    <source>
        <dbReference type="SMART" id="SM00829"/>
    </source>
</evidence>
<dbReference type="GO" id="GO:0008270">
    <property type="term" value="F:zinc ion binding"/>
    <property type="evidence" value="ECO:0007669"/>
    <property type="project" value="InterPro"/>
</dbReference>
<feature type="domain" description="Enoyl reductase (ER)" evidence="1">
    <location>
        <begin position="10"/>
        <end position="334"/>
    </location>
</feature>
<dbReference type="Pfam" id="PF08240">
    <property type="entry name" value="ADH_N"/>
    <property type="match status" value="1"/>
</dbReference>
<dbReference type="PANTHER" id="PTHR11695">
    <property type="entry name" value="ALCOHOL DEHYDROGENASE RELATED"/>
    <property type="match status" value="1"/>
</dbReference>
<accession>A0A5B0E5S5</accession>
<sequence>MKAIAYSTYGGPDVMEVLELPEPIPTHHQVLIKVVAVGLNPVDAMQRQGRMKMLHPLRFPQIAGNELSGVVVGVGRDVSRFVVGDAVVAHVQNHVSGTLAELVVLEQDLVAMAPRSVAVVNAAALPLAGLAAQQALGPGHLDVQEGERLLVTGGAGGVGLLAIQLAKLAGAHVSATASAQGRQLVEQAGADLSINYREHNSSDVAELFDKVLDLVGLETDRDVFSCVRPGGKVVSLSGPLTPAGIPEEVAGLRRVLIRPVAAAMSRKAKKAARAAGATYDFFFMESDASGLAELGGLVEAGKLKLSIDSTYLLEDFASAFERLESRRAKGKVIIVMPA</sequence>
<dbReference type="InterPro" id="IPR011032">
    <property type="entry name" value="GroES-like_sf"/>
</dbReference>
<dbReference type="OrthoDB" id="3175656at2"/>
<dbReference type="SMART" id="SM00829">
    <property type="entry name" value="PKS_ER"/>
    <property type="match status" value="1"/>
</dbReference>
<dbReference type="GO" id="GO:0016491">
    <property type="term" value="F:oxidoreductase activity"/>
    <property type="evidence" value="ECO:0007669"/>
    <property type="project" value="InterPro"/>
</dbReference>
<dbReference type="Pfam" id="PF13602">
    <property type="entry name" value="ADH_zinc_N_2"/>
    <property type="match status" value="1"/>
</dbReference>
<dbReference type="CDD" id="cd05289">
    <property type="entry name" value="MDR_like_2"/>
    <property type="match status" value="1"/>
</dbReference>
<comment type="caution">
    <text evidence="2">The sequence shown here is derived from an EMBL/GenBank/DDBJ whole genome shotgun (WGS) entry which is preliminary data.</text>
</comment>
<organism evidence="2 3">
    <name type="scientific">Paeniglutamicibacter gangotriensis</name>
    <dbReference type="NCBI Taxonomy" id="254787"/>
    <lineage>
        <taxon>Bacteria</taxon>
        <taxon>Bacillati</taxon>
        <taxon>Actinomycetota</taxon>
        <taxon>Actinomycetes</taxon>
        <taxon>Micrococcales</taxon>
        <taxon>Micrococcaceae</taxon>
        <taxon>Paeniglutamicibacter</taxon>
    </lineage>
</organism>
<reference evidence="2 3" key="1">
    <citation type="submission" date="2019-07" db="EMBL/GenBank/DDBJ databases">
        <title>Analysis of the biochemical properties, biological activity and biotechnological potential of siderophores and biosurfactants produced by Antarctic psychrotolerant bacteria.</title>
        <authorList>
            <person name="Styczynski M."/>
            <person name="Krucon T."/>
            <person name="Decewicz P."/>
            <person name="Dziewit L."/>
        </authorList>
    </citation>
    <scope>NUCLEOTIDE SEQUENCE [LARGE SCALE GENOMIC DNA]</scope>
    <source>
        <strain evidence="2 3">ANT_H27</strain>
    </source>
</reference>
<dbReference type="InterPro" id="IPR013154">
    <property type="entry name" value="ADH-like_N"/>
</dbReference>
<evidence type="ECO:0000313" key="2">
    <source>
        <dbReference type="EMBL" id="KAA0974078.1"/>
    </source>
</evidence>
<dbReference type="PROSITE" id="PS01162">
    <property type="entry name" value="QOR_ZETA_CRYSTAL"/>
    <property type="match status" value="1"/>
</dbReference>
<dbReference type="SUPFAM" id="SSF51735">
    <property type="entry name" value="NAD(P)-binding Rossmann-fold domains"/>
    <property type="match status" value="1"/>
</dbReference>
<name>A0A5B0E5S5_9MICC</name>
<dbReference type="InterPro" id="IPR002364">
    <property type="entry name" value="Quin_OxRdtase/zeta-crystal_CS"/>
</dbReference>
<dbReference type="PANTHER" id="PTHR11695:SF648">
    <property type="entry name" value="ZINC-BINDING OXIDOREDUCTASE"/>
    <property type="match status" value="1"/>
</dbReference>
<dbReference type="SUPFAM" id="SSF50129">
    <property type="entry name" value="GroES-like"/>
    <property type="match status" value="1"/>
</dbReference>
<dbReference type="RefSeq" id="WP_149620593.1">
    <property type="nucleotide sequence ID" value="NZ_VOBL01000021.1"/>
</dbReference>